<name>A0AC34QDJ2_9BILA</name>
<dbReference type="Proteomes" id="UP000887576">
    <property type="component" value="Unplaced"/>
</dbReference>
<proteinExistence type="predicted"/>
<protein>
    <submittedName>
        <fullName evidence="2">RRM domain-containing protein</fullName>
    </submittedName>
</protein>
<reference evidence="2" key="1">
    <citation type="submission" date="2022-11" db="UniProtKB">
        <authorList>
            <consortium name="WormBaseParasite"/>
        </authorList>
    </citation>
    <scope>IDENTIFICATION</scope>
</reference>
<evidence type="ECO:0000313" key="2">
    <source>
        <dbReference type="WBParaSite" id="JU765_v2.g15366.t1"/>
    </source>
</evidence>
<accession>A0AC34QDJ2</accession>
<evidence type="ECO:0000313" key="1">
    <source>
        <dbReference type="Proteomes" id="UP000887576"/>
    </source>
</evidence>
<sequence length="1175" mass="134504">MKQNFRGNNRGSFRGRNSGRYFENQREWKQNSSNHEPLPKVKSEPEVVPSKTQKKSSYGPRHSESNAGIKNWRLIVRNLDDNTTKDDLTEAFSKYGKLKEVVQIPSKIRKGKFAPYAFIQFVSKKDAENALKNLNGTMLKSRKITLAFAMDKDRYVTEQFEKKNEKPEVKEESESENELPKSDEEDTDIDFTDSEDDEDEDDGEDDEDEKVTPKLIPKVKIVEKSNQPFQEIEDLVESEDDSELEGEDDDADDDEEGEDLAEDESDVVSEEEQEPAKKKQKIDLPPKEKKSDVALAEGRVVFLKNLAPEMDDEEFKEEMLKFGAVDLAILCKFKGTDHSTGTGFVHFKQKIDADKLLEKINSDEGLLLFNCKVRGHRAVSKTDALEFKKPEKEPSDNRNLYLIRASFIRPGTGAANNMSAHDEKKRATLMQQMKTKLKLTTMFVSPTRLSIHNIPFNFRDADLKKMCFNSCNNKNANILECRIMHENTGVDAKGKPKFGKSKGFGFVEFAEHKDALACLKTMNNNPTLFTNEKRPIVEFSIENHVALNLKKRRVEEVKNSNQDLENTKKELRKSASKPIPKTVGKKMRKIGGSKNKGKVVVTNELSVFMESELLLLELAKFDSGDPDLDVEFVDALVQYYFTVDGKIVEQILKEIEKNPAAKGVPLLVAIGLRIAREFASEVFGQKMMQMYEEHGCKRMNTAKQLYFGLLDHFLDAGFGFDQDCETMMNMCLEELKDEKCNLFCRKEVEHFLGRLLELPEQIKGLEKLVNSIVKCEDSVILDGLARVLMRPLILNQIIRNGDFKSKLLERFQKVERAERNICRLSGAILSSEELSVDKLRKVILQFVDWKTRRVVLFETLTVLFGMNNQLLDETKKSLFEFFKTVFDHEIDYQLPFLESIFTEEEMPTILMELSTELDSSKNCSPESLKLFFQMARKTVKDEEKRRVFLEKLESRLRRTPHFILIPEILHFPGADEFFKKKAIEYLQSKDLSTFDAGLLILEALDKIGRRIDLDDPEKMANLVLEKVFQDDDLFLAKHATEFLCRRTPKFLSQKAVDIFAARTDRDIRILLLKAFSEALKAEGSMEPSAIKLISMICRSDDDAQVRKAALDLGSSLASFPDDLRNLLQISVEEYNSHRMNATEFHGDSKAQLDDLIASIKSKAHGCHDCIAKECY</sequence>
<organism evidence="1 2">
    <name type="scientific">Panagrolaimus sp. JU765</name>
    <dbReference type="NCBI Taxonomy" id="591449"/>
    <lineage>
        <taxon>Eukaryota</taxon>
        <taxon>Metazoa</taxon>
        <taxon>Ecdysozoa</taxon>
        <taxon>Nematoda</taxon>
        <taxon>Chromadorea</taxon>
        <taxon>Rhabditida</taxon>
        <taxon>Tylenchina</taxon>
        <taxon>Panagrolaimomorpha</taxon>
        <taxon>Panagrolaimoidea</taxon>
        <taxon>Panagrolaimidae</taxon>
        <taxon>Panagrolaimus</taxon>
    </lineage>
</organism>
<dbReference type="WBParaSite" id="JU765_v2.g15366.t1">
    <property type="protein sequence ID" value="JU765_v2.g15366.t1"/>
    <property type="gene ID" value="JU765_v2.g15366"/>
</dbReference>